<dbReference type="SUPFAM" id="SSF56801">
    <property type="entry name" value="Acetyl-CoA synthetase-like"/>
    <property type="match status" value="1"/>
</dbReference>
<comment type="caution">
    <text evidence="1">The sequence shown here is derived from an EMBL/GenBank/DDBJ whole genome shotgun (WGS) entry which is preliminary data.</text>
</comment>
<dbReference type="Gene3D" id="3.40.50.12780">
    <property type="entry name" value="N-terminal domain of ligase-like"/>
    <property type="match status" value="1"/>
</dbReference>
<sequence>MRSADRARVALLALVEGTPIAACLDPGDAVARGHTVGKPMPLTEIAIVVDDGRTAEVGEVGERRT</sequence>
<organism evidence="1 2">
    <name type="scientific">Calditerricola satsumensis</name>
    <dbReference type="NCBI Taxonomy" id="373054"/>
    <lineage>
        <taxon>Bacteria</taxon>
        <taxon>Bacillati</taxon>
        <taxon>Bacillota</taxon>
        <taxon>Bacilli</taxon>
        <taxon>Bacillales</taxon>
        <taxon>Bacillaceae</taxon>
        <taxon>Calditerricola</taxon>
    </lineage>
</organism>
<evidence type="ECO:0000313" key="1">
    <source>
        <dbReference type="EMBL" id="GGJ99691.1"/>
    </source>
</evidence>
<reference evidence="1" key="1">
    <citation type="journal article" date="2014" name="Int. J. Syst. Evol. Microbiol.">
        <title>Complete genome sequence of Corynebacterium casei LMG S-19264T (=DSM 44701T), isolated from a smear-ripened cheese.</title>
        <authorList>
            <consortium name="US DOE Joint Genome Institute (JGI-PGF)"/>
            <person name="Walter F."/>
            <person name="Albersmeier A."/>
            <person name="Kalinowski J."/>
            <person name="Ruckert C."/>
        </authorList>
    </citation>
    <scope>NUCLEOTIDE SEQUENCE</scope>
    <source>
        <strain evidence="1">JCM 14719</strain>
    </source>
</reference>
<dbReference type="AlphaFoldDB" id="A0A8J3B7F1"/>
<dbReference type="Proteomes" id="UP000637720">
    <property type="component" value="Unassembled WGS sequence"/>
</dbReference>
<name>A0A8J3B7F1_9BACI</name>
<evidence type="ECO:0000313" key="2">
    <source>
        <dbReference type="Proteomes" id="UP000637720"/>
    </source>
</evidence>
<dbReference type="EMBL" id="BMOF01000020">
    <property type="protein sequence ID" value="GGJ99691.1"/>
    <property type="molecule type" value="Genomic_DNA"/>
</dbReference>
<accession>A0A8J3B7F1</accession>
<keyword evidence="2" id="KW-1185">Reference proteome</keyword>
<proteinExistence type="predicted"/>
<reference evidence="1" key="2">
    <citation type="submission" date="2020-09" db="EMBL/GenBank/DDBJ databases">
        <authorList>
            <person name="Sun Q."/>
            <person name="Ohkuma M."/>
        </authorList>
    </citation>
    <scope>NUCLEOTIDE SEQUENCE</scope>
    <source>
        <strain evidence="1">JCM 14719</strain>
    </source>
</reference>
<protein>
    <submittedName>
        <fullName evidence="1">Uncharacterized protein</fullName>
    </submittedName>
</protein>
<gene>
    <name evidence="1" type="ORF">GCM10007043_12170</name>
</gene>
<dbReference type="RefSeq" id="WP_054671310.1">
    <property type="nucleotide sequence ID" value="NZ_BMOF01000020.1"/>
</dbReference>
<dbReference type="InterPro" id="IPR042099">
    <property type="entry name" value="ANL_N_sf"/>
</dbReference>